<comment type="caution">
    <text evidence="2">The sequence shown here is derived from an EMBL/GenBank/DDBJ whole genome shotgun (WGS) entry which is preliminary data.</text>
</comment>
<dbReference type="EMBL" id="JBIYDN010000049">
    <property type="protein sequence ID" value="MFK4448381.1"/>
    <property type="molecule type" value="Genomic_DNA"/>
</dbReference>
<proteinExistence type="predicted"/>
<keyword evidence="3" id="KW-1185">Reference proteome</keyword>
<dbReference type="Proteomes" id="UP001620514">
    <property type="component" value="Unassembled WGS sequence"/>
</dbReference>
<sequence>MHSIFLPADEIKRRKCRVNLTWQCVCACVLVLFMNGSFASDAWSDPPYEQDFLANGGTGCATMHINVVQAQTYEIEWRIRFKTNSERILIKKSIGVPGSAGRRAPGNIGIPFSWSVTSNRIHLSSEPNAVTNGVDATVWHKAGDGFQILTLGGVPLSTGHVSVNACVKDIPGELQNFEFAFAIAHYAH</sequence>
<protein>
    <submittedName>
        <fullName evidence="2">Uncharacterized protein</fullName>
    </submittedName>
</protein>
<reference evidence="2 3" key="2">
    <citation type="submission" date="2024-11" db="EMBL/GenBank/DDBJ databases">
        <title>Using genomics to understand microbial adaptation to soil warming.</title>
        <authorList>
            <person name="Deangelis K.M. PhD."/>
        </authorList>
    </citation>
    <scope>NUCLEOTIDE SEQUENCE [LARGE SCALE GENOMIC DNA]</scope>
    <source>
        <strain evidence="2 3">GAS97</strain>
    </source>
</reference>
<name>A0ABW8N044_9BURK</name>
<organism evidence="2 3">
    <name type="scientific">Caballeronia udeis</name>
    <dbReference type="NCBI Taxonomy" id="1232866"/>
    <lineage>
        <taxon>Bacteria</taxon>
        <taxon>Pseudomonadati</taxon>
        <taxon>Pseudomonadota</taxon>
        <taxon>Betaproteobacteria</taxon>
        <taxon>Burkholderiales</taxon>
        <taxon>Burkholderiaceae</taxon>
        <taxon>Caballeronia</taxon>
    </lineage>
</organism>
<accession>A0ABW8N044</accession>
<feature type="chain" id="PRO_5046402576" evidence="1">
    <location>
        <begin position="40"/>
        <end position="188"/>
    </location>
</feature>
<evidence type="ECO:0000313" key="2">
    <source>
        <dbReference type="EMBL" id="MFK4448381.1"/>
    </source>
</evidence>
<gene>
    <name evidence="2" type="ORF">ABH943_008425</name>
</gene>
<evidence type="ECO:0000313" key="3">
    <source>
        <dbReference type="Proteomes" id="UP001620514"/>
    </source>
</evidence>
<evidence type="ECO:0000256" key="1">
    <source>
        <dbReference type="SAM" id="SignalP"/>
    </source>
</evidence>
<keyword evidence="1" id="KW-0732">Signal</keyword>
<feature type="signal peptide" evidence="1">
    <location>
        <begin position="1"/>
        <end position="39"/>
    </location>
</feature>
<reference evidence="2 3" key="1">
    <citation type="submission" date="2024-10" db="EMBL/GenBank/DDBJ databases">
        <authorList>
            <person name="Deangelis K."/>
            <person name="Huntemann M."/>
            <person name="Clum A."/>
            <person name="Wang J."/>
            <person name="Palaniappan K."/>
            <person name="Ritter S."/>
            <person name="Chen I.-M."/>
            <person name="Stamatis D."/>
            <person name="Reddy T."/>
            <person name="O'Malley R."/>
            <person name="Daum C."/>
            <person name="Ng V."/>
            <person name="Ivanova N."/>
            <person name="Kyrpides N."/>
            <person name="Woyke T."/>
        </authorList>
    </citation>
    <scope>NUCLEOTIDE SEQUENCE [LARGE SCALE GENOMIC DNA]</scope>
    <source>
        <strain evidence="2 3">GAS97</strain>
    </source>
</reference>